<keyword evidence="5" id="KW-1185">Reference proteome</keyword>
<evidence type="ECO:0000256" key="1">
    <source>
        <dbReference type="ARBA" id="ARBA00023284"/>
    </source>
</evidence>
<feature type="domain" description="Thioredoxin" evidence="3">
    <location>
        <begin position="37"/>
        <end position="181"/>
    </location>
</feature>
<feature type="signal peptide" evidence="2">
    <location>
        <begin position="1"/>
        <end position="19"/>
    </location>
</feature>
<evidence type="ECO:0000259" key="3">
    <source>
        <dbReference type="PROSITE" id="PS51352"/>
    </source>
</evidence>
<evidence type="ECO:0000256" key="2">
    <source>
        <dbReference type="SAM" id="SignalP"/>
    </source>
</evidence>
<dbReference type="InterPro" id="IPR013766">
    <property type="entry name" value="Thioredoxin_domain"/>
</dbReference>
<proteinExistence type="predicted"/>
<dbReference type="GO" id="GO:0015036">
    <property type="term" value="F:disulfide oxidoreductase activity"/>
    <property type="evidence" value="ECO:0007669"/>
    <property type="project" value="UniProtKB-ARBA"/>
</dbReference>
<dbReference type="CDD" id="cd02966">
    <property type="entry name" value="TlpA_like_family"/>
    <property type="match status" value="1"/>
</dbReference>
<dbReference type="SUPFAM" id="SSF52833">
    <property type="entry name" value="Thioredoxin-like"/>
    <property type="match status" value="1"/>
</dbReference>
<keyword evidence="1" id="KW-0676">Redox-active center</keyword>
<dbReference type="InterPro" id="IPR036249">
    <property type="entry name" value="Thioredoxin-like_sf"/>
</dbReference>
<keyword evidence="2" id="KW-0732">Signal</keyword>
<dbReference type="InterPro" id="IPR050553">
    <property type="entry name" value="Thioredoxin_ResA/DsbE_sf"/>
</dbReference>
<dbReference type="PROSITE" id="PS00194">
    <property type="entry name" value="THIOREDOXIN_1"/>
    <property type="match status" value="1"/>
</dbReference>
<dbReference type="GO" id="GO:0016209">
    <property type="term" value="F:antioxidant activity"/>
    <property type="evidence" value="ECO:0007669"/>
    <property type="project" value="InterPro"/>
</dbReference>
<organism evidence="4 5">
    <name type="scientific">Stella humosa</name>
    <dbReference type="NCBI Taxonomy" id="94"/>
    <lineage>
        <taxon>Bacteria</taxon>
        <taxon>Pseudomonadati</taxon>
        <taxon>Pseudomonadota</taxon>
        <taxon>Alphaproteobacteria</taxon>
        <taxon>Rhodospirillales</taxon>
        <taxon>Stellaceae</taxon>
        <taxon>Stella</taxon>
    </lineage>
</organism>
<accession>A0A3N1L9I4</accession>
<dbReference type="Pfam" id="PF00578">
    <property type="entry name" value="AhpC-TSA"/>
    <property type="match status" value="1"/>
</dbReference>
<dbReference type="PANTHER" id="PTHR42852:SF17">
    <property type="entry name" value="THIOREDOXIN-LIKE PROTEIN HI_1115"/>
    <property type="match status" value="1"/>
</dbReference>
<comment type="caution">
    <text evidence="4">The sequence shown here is derived from an EMBL/GenBank/DDBJ whole genome shotgun (WGS) entry which is preliminary data.</text>
</comment>
<dbReference type="PROSITE" id="PS51352">
    <property type="entry name" value="THIOREDOXIN_2"/>
    <property type="match status" value="1"/>
</dbReference>
<keyword evidence="4" id="KW-0413">Isomerase</keyword>
<dbReference type="Proteomes" id="UP000278222">
    <property type="component" value="Unassembled WGS sequence"/>
</dbReference>
<gene>
    <name evidence="4" type="ORF">EDC65_3240</name>
</gene>
<sequence length="181" mass="19295">MGIGRFLAALLLLSQPAWGSAVVAGAPPFHGAIGQFTAPAEPRPAPSLPFLDGEGRERTFADFRGRLVLVNLWATWCAPCVKELPALDRLRARLAASGVTVLAVSSDRGGARQVEPFLKKHGVEGLGVWVDPKGAIPRAFAARGLPTTILLDREGNELGRLEGDAAWDSESAVALIEYYLK</sequence>
<protein>
    <submittedName>
        <fullName evidence="4">Thiol-disulfide isomerase/thioredoxin</fullName>
    </submittedName>
</protein>
<reference evidence="4 5" key="1">
    <citation type="submission" date="2018-11" db="EMBL/GenBank/DDBJ databases">
        <title>Genomic Encyclopedia of Type Strains, Phase IV (KMG-IV): sequencing the most valuable type-strain genomes for metagenomic binning, comparative biology and taxonomic classification.</title>
        <authorList>
            <person name="Goeker M."/>
        </authorList>
    </citation>
    <scope>NUCLEOTIDE SEQUENCE [LARGE SCALE GENOMIC DNA]</scope>
    <source>
        <strain evidence="4 5">DSM 5900</strain>
    </source>
</reference>
<dbReference type="EMBL" id="RJKX01000014">
    <property type="protein sequence ID" value="ROP91373.1"/>
    <property type="molecule type" value="Genomic_DNA"/>
</dbReference>
<dbReference type="InterPro" id="IPR000866">
    <property type="entry name" value="AhpC/TSA"/>
</dbReference>
<dbReference type="Gene3D" id="3.40.30.10">
    <property type="entry name" value="Glutaredoxin"/>
    <property type="match status" value="1"/>
</dbReference>
<dbReference type="InterPro" id="IPR017937">
    <property type="entry name" value="Thioredoxin_CS"/>
</dbReference>
<dbReference type="GO" id="GO:0016853">
    <property type="term" value="F:isomerase activity"/>
    <property type="evidence" value="ECO:0007669"/>
    <property type="project" value="UniProtKB-KW"/>
</dbReference>
<feature type="chain" id="PRO_5017922795" evidence="2">
    <location>
        <begin position="20"/>
        <end position="181"/>
    </location>
</feature>
<evidence type="ECO:0000313" key="4">
    <source>
        <dbReference type="EMBL" id="ROP91373.1"/>
    </source>
</evidence>
<name>A0A3N1L9I4_9PROT</name>
<dbReference type="AlphaFoldDB" id="A0A3N1L9I4"/>
<dbReference type="OrthoDB" id="9799347at2"/>
<dbReference type="PANTHER" id="PTHR42852">
    <property type="entry name" value="THIOL:DISULFIDE INTERCHANGE PROTEIN DSBE"/>
    <property type="match status" value="1"/>
</dbReference>
<dbReference type="RefSeq" id="WP_123691192.1">
    <property type="nucleotide sequence ID" value="NZ_AP019700.1"/>
</dbReference>
<evidence type="ECO:0000313" key="5">
    <source>
        <dbReference type="Proteomes" id="UP000278222"/>
    </source>
</evidence>